<keyword evidence="3" id="KW-0963">Cytoplasm</keyword>
<dbReference type="KEGG" id="bmor:101742171"/>
<feature type="domain" description="HYDIN/VesB/CFA65-like Ig-like" evidence="7">
    <location>
        <begin position="174"/>
        <end position="266"/>
    </location>
</feature>
<dbReference type="PANTHER" id="PTHR23053">
    <property type="entry name" value="DLEC1 DELETED IN LUNG AND ESOPHAGEAL CANCER 1"/>
    <property type="match status" value="1"/>
</dbReference>
<dbReference type="Proteomes" id="UP000005204">
    <property type="component" value="Unassembled WGS sequence"/>
</dbReference>
<proteinExistence type="predicted"/>
<dbReference type="GO" id="GO:0005930">
    <property type="term" value="C:axoneme"/>
    <property type="evidence" value="ECO:0007669"/>
    <property type="project" value="TreeGrafter"/>
</dbReference>
<evidence type="ECO:0000256" key="3">
    <source>
        <dbReference type="ARBA" id="ARBA00022490"/>
    </source>
</evidence>
<evidence type="ECO:0000313" key="9">
    <source>
        <dbReference type="Proteomes" id="UP000005204"/>
    </source>
</evidence>
<feature type="region of interest" description="Disordered" evidence="6">
    <location>
        <begin position="3401"/>
        <end position="3433"/>
    </location>
</feature>
<dbReference type="InterPro" id="IPR053879">
    <property type="entry name" value="HYDIN_VesB_CFA65-like_Ig"/>
</dbReference>
<dbReference type="InterPro" id="IPR033305">
    <property type="entry name" value="Hydin-like"/>
</dbReference>
<dbReference type="PANTHER" id="PTHR23053:SF0">
    <property type="entry name" value="HYDROCEPHALUS-INDUCING PROTEIN HOMOLOG"/>
    <property type="match status" value="1"/>
</dbReference>
<evidence type="ECO:0000256" key="1">
    <source>
        <dbReference type="ARBA" id="ARBA00004138"/>
    </source>
</evidence>
<dbReference type="InterPro" id="IPR013783">
    <property type="entry name" value="Ig-like_fold"/>
</dbReference>
<protein>
    <recommendedName>
        <fullName evidence="7">HYDIN/VesB/CFA65-like Ig-like domain-containing protein</fullName>
    </recommendedName>
</protein>
<reference evidence="8" key="2">
    <citation type="submission" date="2022-06" db="UniProtKB">
        <authorList>
            <consortium name="EnsemblMetazoa"/>
        </authorList>
    </citation>
    <scope>IDENTIFICATION</scope>
    <source>
        <strain evidence="8">p50T (Dazao)</strain>
    </source>
</reference>
<organism evidence="8 9">
    <name type="scientific">Bombyx mori</name>
    <name type="common">Silk moth</name>
    <dbReference type="NCBI Taxonomy" id="7091"/>
    <lineage>
        <taxon>Eukaryota</taxon>
        <taxon>Metazoa</taxon>
        <taxon>Ecdysozoa</taxon>
        <taxon>Arthropoda</taxon>
        <taxon>Hexapoda</taxon>
        <taxon>Insecta</taxon>
        <taxon>Pterygota</taxon>
        <taxon>Neoptera</taxon>
        <taxon>Endopterygota</taxon>
        <taxon>Lepidoptera</taxon>
        <taxon>Glossata</taxon>
        <taxon>Ditrysia</taxon>
        <taxon>Bombycoidea</taxon>
        <taxon>Bombycidae</taxon>
        <taxon>Bombycinae</taxon>
        <taxon>Bombyx</taxon>
    </lineage>
</organism>
<feature type="region of interest" description="Disordered" evidence="6">
    <location>
        <begin position="2115"/>
        <end position="2137"/>
    </location>
</feature>
<dbReference type="RefSeq" id="XP_037866498.1">
    <property type="nucleotide sequence ID" value="XM_038010570.2"/>
</dbReference>
<dbReference type="GO" id="GO:0003341">
    <property type="term" value="P:cilium movement"/>
    <property type="evidence" value="ECO:0007669"/>
    <property type="project" value="TreeGrafter"/>
</dbReference>
<accession>A0A8R2LUM9</accession>
<comment type="subcellular location">
    <subcellularLocation>
        <location evidence="1">Cell projection</location>
        <location evidence="1">Cilium</location>
    </subcellularLocation>
    <subcellularLocation>
        <location evidence="2">Cytoplasm</location>
    </subcellularLocation>
</comment>
<evidence type="ECO:0000256" key="5">
    <source>
        <dbReference type="ARBA" id="ARBA00023273"/>
    </source>
</evidence>
<evidence type="ECO:0000256" key="6">
    <source>
        <dbReference type="SAM" id="MobiDB-lite"/>
    </source>
</evidence>
<evidence type="ECO:0000259" key="7">
    <source>
        <dbReference type="Pfam" id="PF22544"/>
    </source>
</evidence>
<name>A0A8R2LUM9_BOMMO</name>
<dbReference type="GO" id="GO:1904158">
    <property type="term" value="P:axonemal central apparatus assembly"/>
    <property type="evidence" value="ECO:0007669"/>
    <property type="project" value="TreeGrafter"/>
</dbReference>
<dbReference type="GeneID" id="101742171"/>
<keyword evidence="4" id="KW-0969">Cilium</keyword>
<keyword evidence="9" id="KW-1185">Reference proteome</keyword>
<dbReference type="Gene3D" id="2.60.40.10">
    <property type="entry name" value="Immunoglobulins"/>
    <property type="match status" value="18"/>
</dbReference>
<evidence type="ECO:0000256" key="4">
    <source>
        <dbReference type="ARBA" id="ARBA00023069"/>
    </source>
</evidence>
<feature type="compositionally biased region" description="Low complexity" evidence="6">
    <location>
        <begin position="1944"/>
        <end position="1956"/>
    </location>
</feature>
<keyword evidence="5" id="KW-0966">Cell projection</keyword>
<reference evidence="9" key="1">
    <citation type="journal article" date="2008" name="Insect Biochem. Mol. Biol.">
        <title>The genome of a lepidopteran model insect, the silkworm Bombyx mori.</title>
        <authorList>
            <consortium name="International Silkworm Genome Consortium"/>
        </authorList>
    </citation>
    <scope>NUCLEOTIDE SEQUENCE [LARGE SCALE GENOMIC DNA]</scope>
    <source>
        <strain evidence="9">p50T</strain>
    </source>
</reference>
<feature type="compositionally biased region" description="Basic and acidic residues" evidence="6">
    <location>
        <begin position="3416"/>
        <end position="3428"/>
    </location>
</feature>
<dbReference type="Pfam" id="PF22544">
    <property type="entry name" value="HYDIN_VesB_CFA65-like_Ig"/>
    <property type="match status" value="1"/>
</dbReference>
<feature type="region of interest" description="Disordered" evidence="6">
    <location>
        <begin position="1932"/>
        <end position="1959"/>
    </location>
</feature>
<evidence type="ECO:0000313" key="8">
    <source>
        <dbReference type="EnsemblMetazoa" id="XP_037866498.1"/>
    </source>
</evidence>
<dbReference type="EnsemblMetazoa" id="XM_038010570.1">
    <property type="protein sequence ID" value="XP_037866498.1"/>
    <property type="gene ID" value="LOC101742171"/>
</dbReference>
<sequence length="4970" mass="564129">MDILYRFKQNGYFTAELYHLLHSKKTGDPSETIIPSEYMTEMMMDSQKRLQSLNNIEINNLLASGNILAQKVLSFLPSIIVFQNFKPNEKLTAKFSIKNVSKAPVFLNMAFKESSYFFVKPCSGQMISRLAPGISVKFIVNFLPLQYEDYAHKISFFTENDQYVLPLIAMGPRPLLNFPDKLSIPPVPVKTESHALMSVKNIGNMSTGFTLSTKSPFSIRPESFYLKPNEKVDVEVKFKSLNLGQTSGTLFASFETGERFRIQLNGTSQIVSVELEKQIIRFPDTYNTMVRQQTLKIINKSNYLLTYMCMKNESVYHDFEEKVKLAKIFYNLKDKESAKSAKLVQYGIMSCEEHERVYTRIFFDEVQALVVDEKLFFQNMHFTINPIKGKLWPNESTDLTVTFAPKELGEINASLYLDIEGVADRVPLTMVGTSMPPLINLNLETLNMDRVYINKTYNYEVVAINRGHINGVIEYKEIPPLFGSVINCIPKRHCLRAGDKETFIVSFCNSNQGPYFEEVNFTIRDTDIVLKLYLKGEVIYPSLTFSLPCLDFGVVSLGVPKTLELDVINESVVQVRASVKISSDGPEISSITLTDYAVASKPKPNVPQWPREFNIEPSNIDMGPESRITLRITLTANLIRTNQTSLEIELEKSDSAPIVLPVVFSAVVPEIVPAQDIKLRACFIDFPYQHEIKITSNQFWGYFTVDEIKEQSTLEVDVAVKECLIEPNSTICLPVTIKTSVLGEQEFIVRLHLFGLTKPIDICRITGCGVRPIVTCSPMALHWGQVKLLTKSQKVLTLCNDSPVTVTFRASLLNKDSHWSIRPSEGYIDPESETDLFFTLYLIDADLYTNKAVIQLEKVKEILVPLSATGIGTSIVVGELQDHIVLGRHFTRVPFTCKVIMENFGTRLHALEWSEHYKAPKNKQPTVSFFTLEPKAFKMGSGEKMELAVSGTSSKITTVKETWYLIGSIEGVNKKELLLECQITAEFVDPNIEISSPVVELQYDHGPYSEYYKLTDIISIKNVAKLPLDLDITVKPPFAIIQKQNTYKIQPDEENLCCCIRYNENDLNLPSINSEYGPRKSQELIDFLTLKPVEPLRLGPLKFFEDIHKIKKAFTLTHSVEERLEDEEIMKLQILFDTTKHSSLKSKVYSDLMKIKFKGHKNKDAIKLIGTVNFPNLLVLSPKVDFQCLLNESVISKTIKIQNVTPLLVCYMLHWKKYVVSNGAEPQPNTFKRSSYASDIKAQSDETESNVTSANEMIECRASVISNFNKDFDNYPKSMNTEALVNGHTTSDLTSSEEMKSNILQILTPMLYPEYDENFCWVSKFPKKCKDNKFEINQICQVIPHRGILKPDEIQYIHVIFRPPPNVSVRAILECEVLGGPPESVLVTGQSSDLRYNIDAKRVNFGIRSFYEKASLKLSISNVAQLPFELKTYLNEPMNENVFDALIIDLIPQQQVLEPEEIADINILVYPGVTGCFNRNFLLEIGHLPYFPIEVCGWGVIPQVYIVLPRPDICQLNVEFGYEAISTLTLEYLEAVGEIFHKNNSEHLNTPLVEKCFEDPFFQCDWHICSPWDYFPSKMDIELAIERKLVVYHLKQRPEILRAYSTSNKNNSITGFSTTPYVIDFGVVITGTTVHRIIEVINYGPVPTKLHFAKGTQFPTWLTMKLCGKLNPGDTGKLEVVFSPSSDDFPELEDTVDTCIYSEVPFGVTIPIKVKSICAVPYLVSSVKEIHFGSVRCGDKIICSIPLKNIGKPTCIWYVTLKLKTSGPNPMMILDSSGKYEPGEGGWLSIAFKPTLEMTYEGILIFRFHMNPNRMTIPVYGQGVVPHVHVIGPNVDFPPTLPWAETNYLYFGITNPCSFPIEIIIAHSDEKWKEEDEIYQLLHKYYSKPDEMLVPAIKPGIGFPPEVVNFYKKFTEQVRKIKDDEASAATAANLKTPLKKPGKNPKSTTKSTTPKESSPRIFRTEAEIIADEIIAMKDRQVDPLKECLHVFENLSTVTEFDKHSKGIIIFVHGSPCEEIQCQEIAYSIGKKLKIPTINIDLCIVEALCTLECSAKTLIMNALNECYEMFRKRTTDHFADNENDAANDETLIDNEDEFDMILRKLQYLVINKNIPTPRSKGSEKKKKKSPNSSMTSHSALGALGSTTMFNMDLIQELLSEFFELPKFNKGFVMDSLSSTIFNNPVLVLTTVLKCKHSIWNIHLVLCQSDFNKWAQAHDESQRETDFLAENISKVYEENEIKNIVETVEDMTAEEYENAPPELRSIYQTYGLEERRKKYNIIVKPVNETIKKEKFAKEHSKSLLAVEGSESRKKIKKDDVKAKPTSEYLAMNTKYNEYYKNTYENLINIANNWIVEDCDVGTPLIGLNGQVVGSAQKKTKKKSEVQIQVSEVSIAERGFPLTLITCPCLRYKEAVVSMFSKSQLVQDALKSEQDFDILSSPVTRKEFTVLLPKTFPKLLHEESLGWHFLDEAPIKKCECNPINDLNLLDDATQDNVLNILTKWHCICGKKVTSAQTSTSEIPSASIEKTESSESDTFYPLPLRSVKSCHAPGGRLVLQPGDLVRCKYSFSPHVEGNFSVKRFVEVSGWPESRVTIKVRGICDLPRLDTRPKKMFQNFIRRTMDDTIYKKTYLDDLKMFQFGPIFIGNNRIYEEEYTICLRNSSLITADVDIEFLEETSVFQINKQFIRLEPGCRETVIISAAPNEVGTYNSVLLFCIKDNPEVIAVNISCSGVLPSVEILPLNKLIEYGKHLLYRREDDRFIVRNDSILPIMWKIRNAQEFLKDFIIARTSGIIARQDNQVVPVTYIACSVGVISHKQLIIDIYDEEGRGEPMIVDSIYLSAECYDVMVDCAYENPSENFLNYGNVKVNSTVVREMYLLNRGKYSIYYKLKKVKNFPEPSLLRSFEVEPECGVIPPTLKLISLEFECTPSTSVNLVKEPAYICTLLDSSKSQVVVAKFPVCVTIASFYNTFTLFPLGELNFHIIPVGSGVLREVILNNTSKCPFTYEIVLPSQYQLDPAVQQLPTKGKDNKIKNPPMKCGNFLIMNDDNLLAPGTSKTIQIQFLATAAKKFEETISFIISDTCPAEAQGVPLKLVGTGAMPTLDIWNIETTFREHLIVRDLSEYKVPEYTAHCVFVENSVTLHFFSVTVNTSFTAALDLSNSGLVACALTMKLQYQSNTDNTIFSLDKYETHIEPLTHKKLGIIFRPKALQEYRAVLEIKLKLLENQEQSFRICLIGEGVIPRIKIVAPLLRQNRIALLTFPVTCLGSINTKVIRFKNVSTVISVVVLKIIEQQHDLRPVFWLSTAADQEIDVIENYDKSNLTMIITLKPEEIATINVNYNPLKKGKISCDVKLTIVDNPYEYFTVLCEGESFMEDVILMGIEMLPMDTDLETYRYSGDGTMSTVSTMDSRKKSRSAPVDKKKSKQLETRKTKRVSVGSTKQSECSLQNACLKYVLDFGGCELCSLQKRSIIMINNSEKVYKFIWDKVDYIVVKPSVGYISPGEEKDLEIIFFAGQPVVIKKEVFHCTLTVISDDTLGDLNGATWDNRQTITLFDQNISVNERLEVVLEEQPTLTSDYFSEINMVVIYSAITEYTKYACSLNEEYVLPDTFIYQNRTIDFEVENVGNVLMKIAWTFQIDDEFPLRVFDNVCGSIIEEDTNNVSVDDSFNEYNAMNRNELPNIDQEKLPSKETLFSKNDDRQSVDTWFEVDLPFKVEPDKECLKPSEIRQFRITFSPFEAFKYKVRLRSTIDNLDPYDQNVSCKIIADSLVPFCHLDIEESNYLTSDRRKPGSVVLPPHTAVLEFNVLGSGCYKKSFNVINPTNEPYEFIFEMVQSDSAELVPVHCNKLKGYIEGGTLADVTFTFSPTEPGVYESQWKFLIPSRNLVMNLLIVGTVREPDVVFVPTILVIKNSLVGFTKTDIVILQNNENESLKFEFKGDSLCNDSGKTPVVVEPACGIMKPMSETPIKIIYTPILDGPLSFKLFCSVTHLKKFLTLCVNALSYEIKPKVTYYLIGNEHILNNDALTKIYLDQTASTYERTVPFTIKNDGSATFFFDWRYDTRAVKKYLQVTVEPKCGHVTPSGEVECVLYFTLKQVPVQAFPVTLFISDGPEYNIFLYAEIEKPLYHFTCMDYDFGKCFVNAPDSTYKKNIAFCNNDKTPLTIDLNFNNLPELYVDYPKVSCVEANQRLKIAIFFRPKQVREYEFKLQFWVNSLVEEVVTIKGEGVPLLFDLYEGCQKSFDLGPVKLGEKIIRRIEVMNHSKIPIDASFIFRDMYPVVDNTTISQITSVCLSPSNTNIQADAGPSRGKMLQDHKNDIVTNQIAMDIQNALSSLKVIPNKCKIMPHRKIPLKIQFKPLGMISSLSVQLNMKVLEFEKPLVRLSGSATGMSLCLSQNSLQFGRVRKRGCKVLKVMLLNKGDFGARFWWQPLTSDEFTISPQKGNIAAHTNVTFTITFRPLNHNPFIKVWASCNIENFMPLELALYATCVDIGNVQNKSLYLECPVRELQTEYVVVTNPSDDLWLVLSELSGGPFETLKQFNVEPNSTFEIPVHFKPKAIGKHEGQVVFSPLGESALFVSLVGAATHPNPNGTIKITVAAKDSHMEELLVYNITEFPESYSVSTELVKIIPDKFDGYYEIKHPETIKVWGEAAATCRWIFVCYEACEMQLKVMFVNEVTREYQFYNMIATVTQSQIVDTLFFECQARETIQRELIVSNPLSQDAEFRVKCETLHCPEIMKISRNSESVLLMSYSPLVVGEREDTLEIYNNLVGTYIYRVKLKCLPGKEKNLEFTTSFGTCIPLRLRIQNKTDVKTDFIAEVSHSSIQIDKECCLGPLEKGKILVWFEPTQLGVQNCKVSFKSTLAGEFVFNIKGIATEPKPQGPYEVKAGGSTTIKFKNVFDSSRMFKIYVDREEFYVKTMFETIKPKKDLRISVYLNDKPAQGWTEVPTGCLTIETHEPAEPKVHWTYFLQGKQ</sequence>
<evidence type="ECO:0000256" key="2">
    <source>
        <dbReference type="ARBA" id="ARBA00004496"/>
    </source>
</evidence>